<name>A0ABR1V080_9PEZI</name>
<dbReference type="Proteomes" id="UP001446871">
    <property type="component" value="Unassembled WGS sequence"/>
</dbReference>
<proteinExistence type="predicted"/>
<comment type="caution">
    <text evidence="2">The sequence shown here is derived from an EMBL/GenBank/DDBJ whole genome shotgun (WGS) entry which is preliminary data.</text>
</comment>
<protein>
    <recommendedName>
        <fullName evidence="4">Knr4/Smi1-like domain-containing protein</fullName>
    </recommendedName>
</protein>
<organism evidence="2 3">
    <name type="scientific">Apiospora saccharicola</name>
    <dbReference type="NCBI Taxonomy" id="335842"/>
    <lineage>
        <taxon>Eukaryota</taxon>
        <taxon>Fungi</taxon>
        <taxon>Dikarya</taxon>
        <taxon>Ascomycota</taxon>
        <taxon>Pezizomycotina</taxon>
        <taxon>Sordariomycetes</taxon>
        <taxon>Xylariomycetidae</taxon>
        <taxon>Amphisphaeriales</taxon>
        <taxon>Apiosporaceae</taxon>
        <taxon>Apiospora</taxon>
    </lineage>
</organism>
<accession>A0ABR1V080</accession>
<evidence type="ECO:0008006" key="4">
    <source>
        <dbReference type="Google" id="ProtNLM"/>
    </source>
</evidence>
<feature type="region of interest" description="Disordered" evidence="1">
    <location>
        <begin position="358"/>
        <end position="381"/>
    </location>
</feature>
<evidence type="ECO:0000313" key="3">
    <source>
        <dbReference type="Proteomes" id="UP001446871"/>
    </source>
</evidence>
<gene>
    <name evidence="2" type="ORF">PG996_008362</name>
</gene>
<sequence length="453" mass="49704">MPAGGELGLCAHGSTPPWRPFLDAALLRPVNENWSDNHEGVGPESIFFWASGINEDPEQFFAQEDADLHDEDPDSLVCLYGFNEGGGSGGGVYYHQGCHRATVFLDMWDHDYAMPVAAHPELWHPLETILSHWIELIRIGKVAAVPEHAPDPLLGEGDGLWRLRSYGEGQVATCVSAWDRLCDAIETRMPSSAAATPSSGGTVAQESLLTPLALDAASAPERCFAREFLTHSRRPLFQYIAPGLLLPPADEREFVASQALSRPTRVSPHAVPAVCLFPAAPRCGGGDDDGPRVVEVTMETTNGFYYGCRDVLAEHPPLSWIVAAGVYSEPVKRTEAVEDLAEEGFWLLLPFRLEGGEDLGPGEQVEEGGAGARKSDGSPVGRGTVDELFQHGYKPFGGRYGRPQRLERLFEHWTTLIEREVWSVGGQGVEGTMDTFRDADTERWRDYQIPPTW</sequence>
<evidence type="ECO:0000313" key="2">
    <source>
        <dbReference type="EMBL" id="KAK8063710.1"/>
    </source>
</evidence>
<dbReference type="EMBL" id="JAQQWM010000005">
    <property type="protein sequence ID" value="KAK8063710.1"/>
    <property type="molecule type" value="Genomic_DNA"/>
</dbReference>
<evidence type="ECO:0000256" key="1">
    <source>
        <dbReference type="SAM" id="MobiDB-lite"/>
    </source>
</evidence>
<keyword evidence="3" id="KW-1185">Reference proteome</keyword>
<reference evidence="2 3" key="1">
    <citation type="submission" date="2023-01" db="EMBL/GenBank/DDBJ databases">
        <title>Analysis of 21 Apiospora genomes using comparative genomics revels a genus with tremendous synthesis potential of carbohydrate active enzymes and secondary metabolites.</title>
        <authorList>
            <person name="Sorensen T."/>
        </authorList>
    </citation>
    <scope>NUCLEOTIDE SEQUENCE [LARGE SCALE GENOMIC DNA]</scope>
    <source>
        <strain evidence="2 3">CBS 83171</strain>
    </source>
</reference>